<dbReference type="FunFam" id="2.60.120.10:FF:000025">
    <property type="entry name" value="germin-like protein subfamily 2 member 1"/>
    <property type="match status" value="1"/>
</dbReference>
<evidence type="ECO:0000256" key="2">
    <source>
        <dbReference type="ARBA" id="ARBA00007456"/>
    </source>
</evidence>
<dbReference type="InterPro" id="IPR011051">
    <property type="entry name" value="RmlC_Cupin_sf"/>
</dbReference>
<comment type="subcellular location">
    <subcellularLocation>
        <location evidence="1 12">Secreted</location>
        <location evidence="1 12">Extracellular space</location>
        <location evidence="1 12">Apoplast</location>
    </subcellularLocation>
</comment>
<evidence type="ECO:0000256" key="1">
    <source>
        <dbReference type="ARBA" id="ARBA00004271"/>
    </source>
</evidence>
<feature type="binding site" evidence="9">
    <location>
        <position position="120"/>
    </location>
    <ligand>
        <name>oxalate</name>
        <dbReference type="ChEBI" id="CHEBI:30623"/>
    </ligand>
</feature>
<keyword evidence="15" id="KW-1185">Reference proteome</keyword>
<feature type="binding site" evidence="10">
    <location>
        <position position="159"/>
    </location>
    <ligand>
        <name>Mn(2+)</name>
        <dbReference type="ChEBI" id="CHEBI:29035"/>
    </ligand>
</feature>
<evidence type="ECO:0000256" key="9">
    <source>
        <dbReference type="PIRSR" id="PIRSR601929-1"/>
    </source>
</evidence>
<keyword evidence="3 12" id="KW-0052">Apoplast</keyword>
<dbReference type="PROSITE" id="PS00725">
    <property type="entry name" value="GERMIN"/>
    <property type="match status" value="1"/>
</dbReference>
<dbReference type="SUPFAM" id="SSF51182">
    <property type="entry name" value="RmlC-like cupins"/>
    <property type="match status" value="1"/>
</dbReference>
<dbReference type="GO" id="GO:0048046">
    <property type="term" value="C:apoplast"/>
    <property type="evidence" value="ECO:0007669"/>
    <property type="project" value="UniProtKB-SubCell"/>
</dbReference>
<dbReference type="InterPro" id="IPR001929">
    <property type="entry name" value="Germin"/>
</dbReference>
<keyword evidence="4 12" id="KW-0964">Secreted</keyword>
<reference evidence="14" key="1">
    <citation type="submission" date="2021-01" db="EMBL/GenBank/DDBJ databases">
        <title>Adiantum capillus-veneris genome.</title>
        <authorList>
            <person name="Fang Y."/>
            <person name="Liao Q."/>
        </authorList>
    </citation>
    <scope>NUCLEOTIDE SEQUENCE</scope>
    <source>
        <strain evidence="14">H3</strain>
        <tissue evidence="14">Leaf</tissue>
    </source>
</reference>
<feature type="binding site" evidence="10">
    <location>
        <position position="113"/>
    </location>
    <ligand>
        <name>Mn(2+)</name>
        <dbReference type="ChEBI" id="CHEBI:29035"/>
    </ligand>
</feature>
<dbReference type="GO" id="GO:0009506">
    <property type="term" value="C:plasmodesma"/>
    <property type="evidence" value="ECO:0007669"/>
    <property type="project" value="UniProtKB-ARBA"/>
</dbReference>
<sequence>MERSTMLLLSAIAILAFTAAPALSADADPILDFCVADLTNKNLFLNGLPCKNPATVTSADFKFEGFRGMGNTSNPLGIAIGFAAGATFPALNTQGLTLVKIDYANTGGFVPPHVHPRASEIILVLEGAVLVGFVDTSGNYFSATLYAGDLFVFPRGLVHFQLGLNSSYPSLSFSSLNSQNPGLSLIAPALFASTPGIPTMVLQKSFAITEAQVKAIKMAFGGH</sequence>
<dbReference type="InterPro" id="IPR006045">
    <property type="entry name" value="Cupin_1"/>
</dbReference>
<protein>
    <recommendedName>
        <fullName evidence="12">Germin-like protein</fullName>
    </recommendedName>
</protein>
<gene>
    <name evidence="14" type="ORF">GOP47_0002042</name>
</gene>
<organism evidence="14 15">
    <name type="scientific">Adiantum capillus-veneris</name>
    <name type="common">Maidenhair fern</name>
    <dbReference type="NCBI Taxonomy" id="13818"/>
    <lineage>
        <taxon>Eukaryota</taxon>
        <taxon>Viridiplantae</taxon>
        <taxon>Streptophyta</taxon>
        <taxon>Embryophyta</taxon>
        <taxon>Tracheophyta</taxon>
        <taxon>Polypodiopsida</taxon>
        <taxon>Polypodiidae</taxon>
        <taxon>Polypodiales</taxon>
        <taxon>Pteridineae</taxon>
        <taxon>Pteridaceae</taxon>
        <taxon>Vittarioideae</taxon>
        <taxon>Adiantum</taxon>
    </lineage>
</organism>
<proteinExistence type="inferred from homology"/>
<evidence type="ECO:0000256" key="3">
    <source>
        <dbReference type="ARBA" id="ARBA00022523"/>
    </source>
</evidence>
<name>A0A9D4ZNU1_ADICA</name>
<dbReference type="OrthoDB" id="1921208at2759"/>
<evidence type="ECO:0000256" key="12">
    <source>
        <dbReference type="RuleBase" id="RU366015"/>
    </source>
</evidence>
<feature type="binding site" evidence="9">
    <location>
        <position position="115"/>
    </location>
    <ligand>
        <name>oxalate</name>
        <dbReference type="ChEBI" id="CHEBI:30623"/>
    </ligand>
</feature>
<evidence type="ECO:0000313" key="14">
    <source>
        <dbReference type="EMBL" id="KAI5082299.1"/>
    </source>
</evidence>
<dbReference type="EMBL" id="JABFUD020000003">
    <property type="protein sequence ID" value="KAI5082299.1"/>
    <property type="molecule type" value="Genomic_DNA"/>
</dbReference>
<evidence type="ECO:0000256" key="7">
    <source>
        <dbReference type="ARBA" id="ARBA00023157"/>
    </source>
</evidence>
<dbReference type="GO" id="GO:0030145">
    <property type="term" value="F:manganese ion binding"/>
    <property type="evidence" value="ECO:0007669"/>
    <property type="project" value="UniProtKB-UniRule"/>
</dbReference>
<dbReference type="Gene3D" id="2.60.120.10">
    <property type="entry name" value="Jelly Rolls"/>
    <property type="match status" value="1"/>
</dbReference>
<comment type="similarity">
    <text evidence="2 12">Belongs to the germin family.</text>
</comment>
<feature type="disulfide bond" evidence="11">
    <location>
        <begin position="34"/>
        <end position="50"/>
    </location>
</feature>
<dbReference type="InterPro" id="IPR014710">
    <property type="entry name" value="RmlC-like_jellyroll"/>
</dbReference>
<feature type="signal peptide" evidence="12">
    <location>
        <begin position="1"/>
        <end position="27"/>
    </location>
</feature>
<keyword evidence="8 9" id="KW-0464">Manganese</keyword>
<dbReference type="InterPro" id="IPR019780">
    <property type="entry name" value="Germin_Mn-BS"/>
</dbReference>
<feature type="binding site" evidence="10">
    <location>
        <position position="120"/>
    </location>
    <ligand>
        <name>Mn(2+)</name>
        <dbReference type="ChEBI" id="CHEBI:29035"/>
    </ligand>
</feature>
<evidence type="ECO:0000256" key="6">
    <source>
        <dbReference type="ARBA" id="ARBA00022729"/>
    </source>
</evidence>
<keyword evidence="6 12" id="KW-0732">Signal</keyword>
<dbReference type="AlphaFoldDB" id="A0A9D4ZNU1"/>
<dbReference type="GO" id="GO:0010497">
    <property type="term" value="P:plasmodesmata-mediated intercellular transport"/>
    <property type="evidence" value="ECO:0007669"/>
    <property type="project" value="UniProtKB-ARBA"/>
</dbReference>
<evidence type="ECO:0000313" key="15">
    <source>
        <dbReference type="Proteomes" id="UP000886520"/>
    </source>
</evidence>
<evidence type="ECO:0000256" key="11">
    <source>
        <dbReference type="PIRSR" id="PIRSR601929-3"/>
    </source>
</evidence>
<dbReference type="Proteomes" id="UP000886520">
    <property type="component" value="Chromosome 2"/>
</dbReference>
<dbReference type="Pfam" id="PF00190">
    <property type="entry name" value="Cupin_1"/>
    <property type="match status" value="1"/>
</dbReference>
<feature type="binding site" evidence="10">
    <location>
        <position position="115"/>
    </location>
    <ligand>
        <name>Mn(2+)</name>
        <dbReference type="ChEBI" id="CHEBI:29035"/>
    </ligand>
</feature>
<keyword evidence="7 11" id="KW-1015">Disulfide bond</keyword>
<evidence type="ECO:0000256" key="8">
    <source>
        <dbReference type="ARBA" id="ARBA00023211"/>
    </source>
</evidence>
<keyword evidence="5 9" id="KW-0479">Metal-binding</keyword>
<feature type="domain" description="Cupin type-1" evidence="13">
    <location>
        <begin position="64"/>
        <end position="214"/>
    </location>
</feature>
<dbReference type="PANTHER" id="PTHR31238">
    <property type="entry name" value="GERMIN-LIKE PROTEIN SUBFAMILY 3 MEMBER 3"/>
    <property type="match status" value="1"/>
</dbReference>
<evidence type="ECO:0000259" key="13">
    <source>
        <dbReference type="SMART" id="SM00835"/>
    </source>
</evidence>
<dbReference type="SMART" id="SM00835">
    <property type="entry name" value="Cupin_1"/>
    <property type="match status" value="1"/>
</dbReference>
<dbReference type="GO" id="GO:2000280">
    <property type="term" value="P:regulation of root development"/>
    <property type="evidence" value="ECO:0007669"/>
    <property type="project" value="UniProtKB-ARBA"/>
</dbReference>
<evidence type="ECO:0000256" key="5">
    <source>
        <dbReference type="ARBA" id="ARBA00022723"/>
    </source>
</evidence>
<comment type="caution">
    <text evidence="14">The sequence shown here is derived from an EMBL/GenBank/DDBJ whole genome shotgun (WGS) entry which is preliminary data.</text>
</comment>
<evidence type="ECO:0000256" key="10">
    <source>
        <dbReference type="PIRSR" id="PIRSR601929-2"/>
    </source>
</evidence>
<feature type="chain" id="PRO_5039749737" description="Germin-like protein" evidence="12">
    <location>
        <begin position="28"/>
        <end position="223"/>
    </location>
</feature>
<accession>A0A9D4ZNU1</accession>
<evidence type="ECO:0000256" key="4">
    <source>
        <dbReference type="ARBA" id="ARBA00022525"/>
    </source>
</evidence>
<dbReference type="CDD" id="cd02241">
    <property type="entry name" value="cupin_OxOx"/>
    <property type="match status" value="1"/>
</dbReference>
<dbReference type="PRINTS" id="PR00325">
    <property type="entry name" value="GERMIN"/>
</dbReference>